<dbReference type="AlphaFoldDB" id="A0A1B0CMI2"/>
<sequence>MSGRVRLKENNILDEDLPSLLEIVFKFLSENLSVVCDENKFDHNLELNEGVYIPNEICDRLLKYYQDCNQDINNHFIYIFRDTTRTPLKYVSLRNSTITDEGMEILLRHNLVSLSMWYCDSVTTNSWRTLIEHSSQLKSLELGKYVDMLKLLKYYQDCNQDINNHFIYIFRDTTRTPLKYVSLRNSTITDEGMEILLRHNLVSLSMWYCDSVTTNSWRTLIEHSSQLKSLELGKYVDMLKFSEPNEKTPIDFQLNLPHLRRLTLNAVVLQPSLQFSHLKELSYLDLTSCIFAEFSLEALVSLPNLSTLILFNVWPLEKEFRTLCKFKKLHTLDISVSNPTGYGIYKDPNIALVSLPNLSTLILFNVWPLEKEFRTLCKFKKLHTLDISVSNPTGYGIYKDPNIVLANLVENLPLLTHLDISGTNLAGTGVAQFEAKEKVKSSDIPGLVSRASRPLQFLGLYNTAHSACRRHDIPAITISGEANEEQILTSAVVYQDRPNLLTKVLNDLYHLLRFETCRSIHRALDVVLNAMDRHLRVKHMQISGSATLFYIVKGRDKSKFGTPLKNHIIRTLLNGMSAHLSDDTMMRNGCLTLCQFTIPQRFI</sequence>
<dbReference type="Pfam" id="PF22964">
    <property type="entry name" value="ZER1-like_2nd"/>
    <property type="match status" value="1"/>
</dbReference>
<dbReference type="VEuPathDB" id="VectorBase:LLONM1_002211"/>
<keyword evidence="5" id="KW-1185">Reference proteome</keyword>
<name>A0A1B0CMI2_LUTLO</name>
<proteinExistence type="predicted"/>
<feature type="domain" description="Protein zer-1 homolog-like C-terminal" evidence="2">
    <location>
        <begin position="530"/>
        <end position="601"/>
    </location>
</feature>
<feature type="domain" description="Zer-1-like leucine-rich repeats region" evidence="3">
    <location>
        <begin position="352"/>
        <end position="463"/>
    </location>
</feature>
<evidence type="ECO:0000313" key="5">
    <source>
        <dbReference type="Proteomes" id="UP000092461"/>
    </source>
</evidence>
<reference evidence="4" key="1">
    <citation type="submission" date="2020-05" db="UniProtKB">
        <authorList>
            <consortium name="EnsemblMetazoa"/>
        </authorList>
    </citation>
    <scope>IDENTIFICATION</scope>
    <source>
        <strain evidence="4">Jacobina</strain>
    </source>
</reference>
<dbReference type="PANTHER" id="PTHR12904:SF23">
    <property type="entry name" value="PROTEIN ZER-1 HOMOLOG"/>
    <property type="match status" value="1"/>
</dbReference>
<dbReference type="VEuPathDB" id="VectorBase:LLOJ005870"/>
<dbReference type="EnsemblMetazoa" id="LLOJ005870-RA">
    <property type="protein sequence ID" value="LLOJ005870-PA"/>
    <property type="gene ID" value="LLOJ005870"/>
</dbReference>
<dbReference type="EMBL" id="AJWK01018770">
    <property type="status" value="NOT_ANNOTATED_CDS"/>
    <property type="molecule type" value="Genomic_DNA"/>
</dbReference>
<evidence type="ECO:0000256" key="1">
    <source>
        <dbReference type="ARBA" id="ARBA00022786"/>
    </source>
</evidence>
<dbReference type="EMBL" id="AJWK01018769">
    <property type="status" value="NOT_ANNOTATED_CDS"/>
    <property type="molecule type" value="Genomic_DNA"/>
</dbReference>
<protein>
    <submittedName>
        <fullName evidence="4">Uncharacterized protein</fullName>
    </submittedName>
</protein>
<evidence type="ECO:0000259" key="2">
    <source>
        <dbReference type="Pfam" id="PF22964"/>
    </source>
</evidence>
<dbReference type="EMBL" id="AJWK01018773">
    <property type="status" value="NOT_ANNOTATED_CDS"/>
    <property type="molecule type" value="Genomic_DNA"/>
</dbReference>
<dbReference type="InterPro" id="IPR032675">
    <property type="entry name" value="LRR_dom_sf"/>
</dbReference>
<organism evidence="4 5">
    <name type="scientific">Lutzomyia longipalpis</name>
    <name type="common">Sand fly</name>
    <dbReference type="NCBI Taxonomy" id="7200"/>
    <lineage>
        <taxon>Eukaryota</taxon>
        <taxon>Metazoa</taxon>
        <taxon>Ecdysozoa</taxon>
        <taxon>Arthropoda</taxon>
        <taxon>Hexapoda</taxon>
        <taxon>Insecta</taxon>
        <taxon>Pterygota</taxon>
        <taxon>Neoptera</taxon>
        <taxon>Endopterygota</taxon>
        <taxon>Diptera</taxon>
        <taxon>Nematocera</taxon>
        <taxon>Psychodoidea</taxon>
        <taxon>Psychodidae</taxon>
        <taxon>Lutzomyia</taxon>
        <taxon>Lutzomyia</taxon>
    </lineage>
</organism>
<dbReference type="InterPro" id="IPR056845">
    <property type="entry name" value="LRR_Zer-1"/>
</dbReference>
<accession>A0A1B0CMI2</accession>
<dbReference type="Proteomes" id="UP000092461">
    <property type="component" value="Unassembled WGS sequence"/>
</dbReference>
<dbReference type="GO" id="GO:0031462">
    <property type="term" value="C:Cul2-RING ubiquitin ligase complex"/>
    <property type="evidence" value="ECO:0007669"/>
    <property type="project" value="TreeGrafter"/>
</dbReference>
<dbReference type="Pfam" id="PF25013">
    <property type="entry name" value="LRR_Zer-1"/>
    <property type="match status" value="1"/>
</dbReference>
<dbReference type="SUPFAM" id="SSF52047">
    <property type="entry name" value="RNI-like"/>
    <property type="match status" value="1"/>
</dbReference>
<evidence type="ECO:0000313" key="4">
    <source>
        <dbReference type="EnsemblMetazoa" id="LLOJ005870-PA"/>
    </source>
</evidence>
<dbReference type="EMBL" id="AJWK01018772">
    <property type="status" value="NOT_ANNOTATED_CDS"/>
    <property type="molecule type" value="Genomic_DNA"/>
</dbReference>
<dbReference type="EMBL" id="AJWK01018768">
    <property type="status" value="NOT_ANNOTATED_CDS"/>
    <property type="molecule type" value="Genomic_DNA"/>
</dbReference>
<keyword evidence="1" id="KW-0833">Ubl conjugation pathway</keyword>
<dbReference type="EMBL" id="AJWK01018767">
    <property type="status" value="NOT_ANNOTATED_CDS"/>
    <property type="molecule type" value="Genomic_DNA"/>
</dbReference>
<dbReference type="EMBL" id="AJWK01018771">
    <property type="status" value="NOT_ANNOTATED_CDS"/>
    <property type="molecule type" value="Genomic_DNA"/>
</dbReference>
<dbReference type="Gene3D" id="3.80.10.10">
    <property type="entry name" value="Ribonuclease Inhibitor"/>
    <property type="match status" value="3"/>
</dbReference>
<dbReference type="InterPro" id="IPR006553">
    <property type="entry name" value="Leu-rich_rpt_Cys-con_subtyp"/>
</dbReference>
<evidence type="ECO:0000259" key="3">
    <source>
        <dbReference type="Pfam" id="PF25013"/>
    </source>
</evidence>
<dbReference type="PANTHER" id="PTHR12904">
    <property type="match status" value="1"/>
</dbReference>
<dbReference type="InterPro" id="IPR055142">
    <property type="entry name" value="ZER1-like_C"/>
</dbReference>
<dbReference type="InterPro" id="IPR051341">
    <property type="entry name" value="Zyg-11_UBL_adapter"/>
</dbReference>
<dbReference type="SMART" id="SM00367">
    <property type="entry name" value="LRR_CC"/>
    <property type="match status" value="3"/>
</dbReference>